<dbReference type="InterPro" id="IPR003599">
    <property type="entry name" value="Ig_sub"/>
</dbReference>
<evidence type="ECO:0000313" key="6">
    <source>
        <dbReference type="Ensembl" id="ENSPCEP00000008776.1"/>
    </source>
</evidence>
<dbReference type="PROSITE" id="PS50835">
    <property type="entry name" value="IG_LIKE"/>
    <property type="match status" value="1"/>
</dbReference>
<dbReference type="AlphaFoldDB" id="A0A8C8RPN6"/>
<dbReference type="InterPro" id="IPR013783">
    <property type="entry name" value="Ig-like_fold"/>
</dbReference>
<name>A0A8C8RPN6_9SAUR</name>
<dbReference type="Pfam" id="PF07686">
    <property type="entry name" value="V-set"/>
    <property type="match status" value="1"/>
</dbReference>
<dbReference type="InterPro" id="IPR013106">
    <property type="entry name" value="Ig_V-set"/>
</dbReference>
<dbReference type="GO" id="GO:0019814">
    <property type="term" value="C:immunoglobulin complex"/>
    <property type="evidence" value="ECO:0007669"/>
    <property type="project" value="UniProtKB-KW"/>
</dbReference>
<feature type="region of interest" description="Disordered" evidence="4">
    <location>
        <begin position="124"/>
        <end position="157"/>
    </location>
</feature>
<keyword evidence="1" id="KW-0391">Immunity</keyword>
<evidence type="ECO:0000256" key="1">
    <source>
        <dbReference type="ARBA" id="ARBA00022859"/>
    </source>
</evidence>
<proteinExistence type="predicted"/>
<dbReference type="PANTHER" id="PTHR23266">
    <property type="entry name" value="IMMUNOGLOBULIN HEAVY CHAIN"/>
    <property type="match status" value="1"/>
</dbReference>
<evidence type="ECO:0000256" key="2">
    <source>
        <dbReference type="ARBA" id="ARBA00023130"/>
    </source>
</evidence>
<organism evidence="6 7">
    <name type="scientific">Pelusios castaneus</name>
    <name type="common">West African mud turtle</name>
    <dbReference type="NCBI Taxonomy" id="367368"/>
    <lineage>
        <taxon>Eukaryota</taxon>
        <taxon>Metazoa</taxon>
        <taxon>Chordata</taxon>
        <taxon>Craniata</taxon>
        <taxon>Vertebrata</taxon>
        <taxon>Euteleostomi</taxon>
        <taxon>Archelosauria</taxon>
        <taxon>Testudinata</taxon>
        <taxon>Testudines</taxon>
        <taxon>Pleurodira</taxon>
        <taxon>Pelomedusidae</taxon>
        <taxon>Pelusios</taxon>
    </lineage>
</organism>
<reference evidence="6" key="2">
    <citation type="submission" date="2025-09" db="UniProtKB">
        <authorList>
            <consortium name="Ensembl"/>
        </authorList>
    </citation>
    <scope>IDENTIFICATION</scope>
</reference>
<dbReference type="SMART" id="SM00406">
    <property type="entry name" value="IGv"/>
    <property type="match status" value="1"/>
</dbReference>
<evidence type="ECO:0000313" key="7">
    <source>
        <dbReference type="Proteomes" id="UP000694393"/>
    </source>
</evidence>
<reference evidence="6" key="1">
    <citation type="submission" date="2025-08" db="UniProtKB">
        <authorList>
            <consortium name="Ensembl"/>
        </authorList>
    </citation>
    <scope>IDENTIFICATION</scope>
</reference>
<dbReference type="Proteomes" id="UP000694393">
    <property type="component" value="Unplaced"/>
</dbReference>
<dbReference type="Gene3D" id="2.60.40.10">
    <property type="entry name" value="Immunoglobulins"/>
    <property type="match status" value="1"/>
</dbReference>
<keyword evidence="7" id="KW-1185">Reference proteome</keyword>
<protein>
    <recommendedName>
        <fullName evidence="5">Ig-like domain-containing protein</fullName>
    </recommendedName>
</protein>
<dbReference type="Ensembl" id="ENSPCET00000009089.1">
    <property type="protein sequence ID" value="ENSPCEP00000008776.1"/>
    <property type="gene ID" value="ENSPCEG00000007053.1"/>
</dbReference>
<keyword evidence="2" id="KW-1064">Adaptive immunity</keyword>
<dbReference type="GO" id="GO:0005576">
    <property type="term" value="C:extracellular region"/>
    <property type="evidence" value="ECO:0007669"/>
    <property type="project" value="UniProtKB-ARBA"/>
</dbReference>
<dbReference type="SMART" id="SM00409">
    <property type="entry name" value="IG"/>
    <property type="match status" value="1"/>
</dbReference>
<keyword evidence="3" id="KW-1280">Immunoglobulin</keyword>
<dbReference type="GO" id="GO:0002250">
    <property type="term" value="P:adaptive immune response"/>
    <property type="evidence" value="ECO:0007669"/>
    <property type="project" value="UniProtKB-KW"/>
</dbReference>
<dbReference type="InterPro" id="IPR036179">
    <property type="entry name" value="Ig-like_dom_sf"/>
</dbReference>
<dbReference type="InterPro" id="IPR050199">
    <property type="entry name" value="IgHV"/>
</dbReference>
<evidence type="ECO:0000256" key="4">
    <source>
        <dbReference type="SAM" id="MobiDB-lite"/>
    </source>
</evidence>
<feature type="domain" description="Ig-like" evidence="5">
    <location>
        <begin position="17"/>
        <end position="115"/>
    </location>
</feature>
<sequence>MGVLGDTLELMGYCVLSQVQLLQTGPGLVKPGGSLSITCKVTGVSVSSHYWSWARQPPGTGLEWLGSIRSTAAGGTTEYNSALKPRITITRDTLKDEVYLQLGSLTAADTAMYYCSRHTVTQSKAGRGTKRGSRFLNGPNHAPQQSVSGLAMGEPWG</sequence>
<dbReference type="InterPro" id="IPR007110">
    <property type="entry name" value="Ig-like_dom"/>
</dbReference>
<accession>A0A8C8RPN6</accession>
<evidence type="ECO:0000259" key="5">
    <source>
        <dbReference type="PROSITE" id="PS50835"/>
    </source>
</evidence>
<dbReference type="SUPFAM" id="SSF48726">
    <property type="entry name" value="Immunoglobulin"/>
    <property type="match status" value="1"/>
</dbReference>
<evidence type="ECO:0000256" key="3">
    <source>
        <dbReference type="ARBA" id="ARBA00043265"/>
    </source>
</evidence>